<dbReference type="Proteomes" id="UP000192578">
    <property type="component" value="Unassembled WGS sequence"/>
</dbReference>
<protein>
    <submittedName>
        <fullName evidence="2">Uncharacterized protein</fullName>
    </submittedName>
</protein>
<keyword evidence="3" id="KW-1185">Reference proteome</keyword>
<sequence>MFHEDYSRSASAPSGPPTERSVTHGLGHTVRYRFLASGRNSAASTTCVRAITFGVRCDRASQAVSDFARCSGMASVRGSRSGGD</sequence>
<evidence type="ECO:0000313" key="2">
    <source>
        <dbReference type="EMBL" id="OWA55410.1"/>
    </source>
</evidence>
<proteinExistence type="predicted"/>
<evidence type="ECO:0000256" key="1">
    <source>
        <dbReference type="SAM" id="MobiDB-lite"/>
    </source>
</evidence>
<gene>
    <name evidence="2" type="ORF">BV898_19796</name>
</gene>
<dbReference type="EMBL" id="MTYJ01000750">
    <property type="protein sequence ID" value="OWA55410.1"/>
    <property type="molecule type" value="Genomic_DNA"/>
</dbReference>
<feature type="region of interest" description="Disordered" evidence="1">
    <location>
        <begin position="1"/>
        <end position="25"/>
    </location>
</feature>
<name>A0A9X6NJL3_HYPEX</name>
<dbReference type="AlphaFoldDB" id="A0A9X6NJL3"/>
<comment type="caution">
    <text evidence="2">The sequence shown here is derived from an EMBL/GenBank/DDBJ whole genome shotgun (WGS) entry which is preliminary data.</text>
</comment>
<organism evidence="2 3">
    <name type="scientific">Hypsibius exemplaris</name>
    <name type="common">Freshwater tardigrade</name>
    <dbReference type="NCBI Taxonomy" id="2072580"/>
    <lineage>
        <taxon>Eukaryota</taxon>
        <taxon>Metazoa</taxon>
        <taxon>Ecdysozoa</taxon>
        <taxon>Tardigrada</taxon>
        <taxon>Eutardigrada</taxon>
        <taxon>Parachela</taxon>
        <taxon>Hypsibioidea</taxon>
        <taxon>Hypsibiidae</taxon>
        <taxon>Hypsibius</taxon>
    </lineage>
</organism>
<accession>A0A9X6NJL3</accession>
<reference evidence="3" key="1">
    <citation type="submission" date="2017-01" db="EMBL/GenBank/DDBJ databases">
        <title>Comparative genomics of anhydrobiosis in the tardigrade Hypsibius dujardini.</title>
        <authorList>
            <person name="Yoshida Y."/>
            <person name="Koutsovoulos G."/>
            <person name="Laetsch D."/>
            <person name="Stevens L."/>
            <person name="Kumar S."/>
            <person name="Horikawa D."/>
            <person name="Ishino K."/>
            <person name="Komine S."/>
            <person name="Tomita M."/>
            <person name="Blaxter M."/>
            <person name="Arakawa K."/>
        </authorList>
    </citation>
    <scope>NUCLEOTIDE SEQUENCE [LARGE SCALE GENOMIC DNA]</scope>
    <source>
        <strain evidence="3">Z151</strain>
    </source>
</reference>
<evidence type="ECO:0000313" key="3">
    <source>
        <dbReference type="Proteomes" id="UP000192578"/>
    </source>
</evidence>